<evidence type="ECO:0000256" key="11">
    <source>
        <dbReference type="HAMAP-Rule" id="MF_01322"/>
    </source>
</evidence>
<dbReference type="GO" id="GO:0003677">
    <property type="term" value="F:DNA binding"/>
    <property type="evidence" value="ECO:0007669"/>
    <property type="project" value="UniProtKB-UniRule"/>
</dbReference>
<keyword evidence="9 11" id="KW-0804">Transcription</keyword>
<proteinExistence type="inferred from homology"/>
<dbReference type="CDD" id="cd02655">
    <property type="entry name" value="RNAP_beta'_C"/>
    <property type="match status" value="1"/>
</dbReference>
<dbReference type="Pfam" id="PF05000">
    <property type="entry name" value="RNA_pol_Rpb1_4"/>
    <property type="match status" value="1"/>
</dbReference>
<dbReference type="HAMAP" id="MF_01322">
    <property type="entry name" value="RNApol_bact_RpoC"/>
    <property type="match status" value="1"/>
</dbReference>
<dbReference type="EMBL" id="FMAK01000003">
    <property type="protein sequence ID" value="SCB66169.1"/>
    <property type="molecule type" value="Genomic_DNA"/>
</dbReference>
<dbReference type="Pfam" id="PF04983">
    <property type="entry name" value="RNA_pol_Rpb1_3"/>
    <property type="match status" value="1"/>
</dbReference>
<evidence type="ECO:0000256" key="9">
    <source>
        <dbReference type="ARBA" id="ARBA00023163"/>
    </source>
</evidence>
<evidence type="ECO:0000256" key="6">
    <source>
        <dbReference type="ARBA" id="ARBA00022723"/>
    </source>
</evidence>
<comment type="similarity">
    <text evidence="2 11 12">Belongs to the RNA polymerase beta' chain family.</text>
</comment>
<feature type="binding site" evidence="11">
    <location>
        <position position="78"/>
    </location>
    <ligand>
        <name>Zn(2+)</name>
        <dbReference type="ChEBI" id="CHEBI:29105"/>
        <label>1</label>
    </ligand>
</feature>
<keyword evidence="3 11" id="KW-0240">DNA-directed RNA polymerase</keyword>
<evidence type="ECO:0000313" key="14">
    <source>
        <dbReference type="EMBL" id="SCB66169.1"/>
    </source>
</evidence>
<dbReference type="Pfam" id="PF04998">
    <property type="entry name" value="RNA_pol_Rpb1_5"/>
    <property type="match status" value="2"/>
</dbReference>
<dbReference type="Gene3D" id="2.40.40.20">
    <property type="match status" value="1"/>
</dbReference>
<dbReference type="SMART" id="SM00663">
    <property type="entry name" value="RPOLA_N"/>
    <property type="match status" value="1"/>
</dbReference>
<dbReference type="Pfam" id="PF04997">
    <property type="entry name" value="RNA_pol_Rpb1_1"/>
    <property type="match status" value="1"/>
</dbReference>
<dbReference type="InterPro" id="IPR012754">
    <property type="entry name" value="DNA-dir_RpoC_beta_prime_bact"/>
</dbReference>
<sequence>MIDVNNFEYMKIGLASPDKIRSWSYGEVKKPETINYRTLKPEKDGLFCERIFGPQKDWECHCGKYKRVRYKGVVCDRCGVEVTRAKVRRERMGHIELAAPVSHIWYFKGIPSRMGLVLDMSPRALEEVIYFASYVVTESGDTPLDKKQLLSEKEYRAYRDRYGSTFHAAMGAEAIKKLLQDIDLDKEVDFLKEELKTAQGQRRTRAIKRLEVLEAFRNSGNHPSWMILEVLPVIPPELRPMVQLDGGRFATSDLNDLYRRVINRNNRLKRLLDLGAPSIIVQNEKRMLQEAVDALIDNGRRGRPVTGPGNRPLKSLSHMLKGKQGRFRQNLLGKRVDYSGRSVIVVGPNLKMYQCGLPKEMALELFKPFVMKELVGKGLAHNIKSAKRKIERVHPEVWDVLESVIKEHPVLLNRAPTLHRLGIQAFEPTLVEGRAIRLHPLVCTAYNADFDGDQMAVHVPLSSEAQAEARILMLAAQNILNPKDGKPVVTPSQDMVLGNYYLTLEREGAIGEGMVFKDANEAILAYQNGYVHLHTRVAVAASSVNNVTFTEEQKSKLLLTTVGKLIFNEILPESFPYINEPTNSNLEKETPVEYFVEKGANIKEIIASREEVAPFSKKILGNIIAEVFKRFQITETSRMLDRMKNLGFKYSTKAGITVGVSDILVLGEKNEILHEAQAKVDNVIKQFRRGLITEEERYDRVISIWSNAKDVIQGKLMKSLNKRNPIFMMSDSGARGNASNFTQLAGMRGLMANPSGRIIELPIKSSFREGLTVLEYFISTHGARKGLADTALKTADSGYLTRRLVDVAQDVIVRQDDCGTDRGLLIGAIKEGNEVIESLYDRLVGRFARKTVKHPETGEVLIAENQLITEDIAHIVEKSGVETVNIRSAFTCNTRHGVCKKCYGRNLATGTDVEVGEAVGIIAAQSIGEPGTQLTMRTFHTGGVAGDDITQGLPRIQEIFEARNPKGQAVISEIDGVIAAINDVKDRQEVVVQGEVEARTYAIPYGARLKVTLGQPISHGKELTEGSIDPKELLKVTDITAVQEYLLREVQKVYRMQGVEIGDKHVEVMVRQMLRKVRVSDAGETDVLPGTLLDIHQFTDANAKVLLKGKQPATARPVLLGITKASLETDSFLSAASFQETTRVLTDAAIKGKRDELLGLKENVIIGKLVPAGTGMNRYRQVDLVKTTQDNMNVENDEVYVEQ</sequence>
<comment type="cofactor">
    <cofactor evidence="11">
        <name>Mg(2+)</name>
        <dbReference type="ChEBI" id="CHEBI:18420"/>
    </cofactor>
    <text evidence="11">Binds 1 Mg(2+) ion per subunit.</text>
</comment>
<evidence type="ECO:0000256" key="2">
    <source>
        <dbReference type="ARBA" id="ARBA00006460"/>
    </source>
</evidence>
<dbReference type="PANTHER" id="PTHR19376">
    <property type="entry name" value="DNA-DIRECTED RNA POLYMERASE"/>
    <property type="match status" value="1"/>
</dbReference>
<dbReference type="Gene3D" id="1.10.274.100">
    <property type="entry name" value="RNA polymerase Rpb1, domain 3"/>
    <property type="match status" value="1"/>
</dbReference>
<dbReference type="InterPro" id="IPR007066">
    <property type="entry name" value="RNA_pol_Rpb1_3"/>
</dbReference>
<feature type="binding site" evidence="11">
    <location>
        <position position="818"/>
    </location>
    <ligand>
        <name>Zn(2+)</name>
        <dbReference type="ChEBI" id="CHEBI:29105"/>
        <label>2</label>
    </ligand>
</feature>
<dbReference type="Gene3D" id="1.10.150.390">
    <property type="match status" value="1"/>
</dbReference>
<evidence type="ECO:0000256" key="8">
    <source>
        <dbReference type="ARBA" id="ARBA00022842"/>
    </source>
</evidence>
<evidence type="ECO:0000256" key="3">
    <source>
        <dbReference type="ARBA" id="ARBA00022478"/>
    </source>
</evidence>
<feature type="binding site" evidence="11">
    <location>
        <position position="902"/>
    </location>
    <ligand>
        <name>Zn(2+)</name>
        <dbReference type="ChEBI" id="CHEBI:29105"/>
        <label>2</label>
    </ligand>
</feature>
<protein>
    <recommendedName>
        <fullName evidence="11">DNA-directed RNA polymerase subunit beta'</fullName>
        <shortName evidence="11">RNAP subunit beta'</shortName>
        <ecNumber evidence="11">2.7.7.6</ecNumber>
    </recommendedName>
    <alternativeName>
        <fullName evidence="11">RNA polymerase subunit beta'</fullName>
    </alternativeName>
    <alternativeName>
        <fullName evidence="11">Transcriptase subunit beta'</fullName>
    </alternativeName>
</protein>
<dbReference type="RefSeq" id="WP_088098625.1">
    <property type="nucleotide sequence ID" value="NZ_FMAK01000003.1"/>
</dbReference>
<dbReference type="GO" id="GO:0008270">
    <property type="term" value="F:zinc ion binding"/>
    <property type="evidence" value="ECO:0007669"/>
    <property type="project" value="UniProtKB-UniRule"/>
</dbReference>
<dbReference type="FunFam" id="1.10.150.390:FF:000002">
    <property type="entry name" value="DNA-directed RNA polymerase subunit beta"/>
    <property type="match status" value="1"/>
</dbReference>
<feature type="binding site" evidence="11">
    <location>
        <position position="60"/>
    </location>
    <ligand>
        <name>Zn(2+)</name>
        <dbReference type="ChEBI" id="CHEBI:29105"/>
        <label>1</label>
    </ligand>
</feature>
<dbReference type="InterPro" id="IPR007081">
    <property type="entry name" value="RNA_pol_Rpb1_5"/>
</dbReference>
<dbReference type="AlphaFoldDB" id="A0A1G4EJC8"/>
<dbReference type="SUPFAM" id="SSF64484">
    <property type="entry name" value="beta and beta-prime subunits of DNA dependent RNA-polymerase"/>
    <property type="match status" value="1"/>
</dbReference>
<comment type="subunit">
    <text evidence="11">The RNAP catalytic core consists of 2 alpha, 1 beta, 1 beta' and 1 omega subunit. When a sigma factor is associated with the core the holoenzyme is formed, which can initiate transcription.</text>
</comment>
<evidence type="ECO:0000256" key="5">
    <source>
        <dbReference type="ARBA" id="ARBA00022695"/>
    </source>
</evidence>
<feature type="binding site" evidence="11">
    <location>
        <position position="892"/>
    </location>
    <ligand>
        <name>Zn(2+)</name>
        <dbReference type="ChEBI" id="CHEBI:29105"/>
        <label>2</label>
    </ligand>
</feature>
<dbReference type="FunFam" id="4.10.860.120:FF:000001">
    <property type="entry name" value="DNA-directed RNA polymerase subunit beta"/>
    <property type="match status" value="1"/>
</dbReference>
<accession>A0A1G4EJC8</accession>
<dbReference type="GO" id="GO:0006351">
    <property type="term" value="P:DNA-templated transcription"/>
    <property type="evidence" value="ECO:0007669"/>
    <property type="project" value="UniProtKB-UniRule"/>
</dbReference>
<dbReference type="InterPro" id="IPR044893">
    <property type="entry name" value="RNA_pol_Rpb1_clamp_domain"/>
</dbReference>
<feature type="binding site" evidence="11">
    <location>
        <position position="449"/>
    </location>
    <ligand>
        <name>Mg(2+)</name>
        <dbReference type="ChEBI" id="CHEBI:18420"/>
    </ligand>
</feature>
<comment type="catalytic activity">
    <reaction evidence="10 11 12">
        <text>RNA(n) + a ribonucleoside 5'-triphosphate = RNA(n+1) + diphosphate</text>
        <dbReference type="Rhea" id="RHEA:21248"/>
        <dbReference type="Rhea" id="RHEA-COMP:14527"/>
        <dbReference type="Rhea" id="RHEA-COMP:17342"/>
        <dbReference type="ChEBI" id="CHEBI:33019"/>
        <dbReference type="ChEBI" id="CHEBI:61557"/>
        <dbReference type="ChEBI" id="CHEBI:140395"/>
        <dbReference type="EC" id="2.7.7.6"/>
    </reaction>
</comment>
<dbReference type="InterPro" id="IPR000722">
    <property type="entry name" value="RNA_pol_asu"/>
</dbReference>
<dbReference type="CDD" id="cd01609">
    <property type="entry name" value="RNAP_beta'_N"/>
    <property type="match status" value="1"/>
</dbReference>
<feature type="binding site" evidence="11">
    <location>
        <position position="453"/>
    </location>
    <ligand>
        <name>Mg(2+)</name>
        <dbReference type="ChEBI" id="CHEBI:18420"/>
    </ligand>
</feature>
<dbReference type="InterPro" id="IPR007083">
    <property type="entry name" value="RNA_pol_Rpb1_4"/>
</dbReference>
<keyword evidence="7 11" id="KW-0862">Zinc</keyword>
<dbReference type="GO" id="GO:0003899">
    <property type="term" value="F:DNA-directed RNA polymerase activity"/>
    <property type="evidence" value="ECO:0007669"/>
    <property type="project" value="UniProtKB-UniRule"/>
</dbReference>
<dbReference type="Proteomes" id="UP000195696">
    <property type="component" value="Unassembled WGS sequence"/>
</dbReference>
<evidence type="ECO:0000256" key="4">
    <source>
        <dbReference type="ARBA" id="ARBA00022679"/>
    </source>
</evidence>
<feature type="binding site" evidence="11">
    <location>
        <position position="75"/>
    </location>
    <ligand>
        <name>Zn(2+)</name>
        <dbReference type="ChEBI" id="CHEBI:29105"/>
        <label>1</label>
    </ligand>
</feature>
<reference evidence="14 15" key="1">
    <citation type="submission" date="2016-08" db="EMBL/GenBank/DDBJ databases">
        <authorList>
            <person name="Seilhamer J.J."/>
        </authorList>
    </citation>
    <scope>NUCLEOTIDE SEQUENCE [LARGE SCALE GENOMIC DNA]</scope>
    <source>
        <strain evidence="14 15">SDA_GO95</strain>
    </source>
</reference>
<feature type="binding site" evidence="11">
    <location>
        <position position="451"/>
    </location>
    <ligand>
        <name>Mg(2+)</name>
        <dbReference type="ChEBI" id="CHEBI:18420"/>
    </ligand>
</feature>
<evidence type="ECO:0000256" key="10">
    <source>
        <dbReference type="ARBA" id="ARBA00048552"/>
    </source>
</evidence>
<feature type="binding site" evidence="11">
    <location>
        <position position="62"/>
    </location>
    <ligand>
        <name>Zn(2+)</name>
        <dbReference type="ChEBI" id="CHEBI:29105"/>
        <label>1</label>
    </ligand>
</feature>
<name>A0A1G4EJC8_BACMY</name>
<dbReference type="InterPro" id="IPR045867">
    <property type="entry name" value="DNA-dir_RpoC_beta_prime"/>
</dbReference>
<comment type="cofactor">
    <cofactor evidence="11">
        <name>Zn(2+)</name>
        <dbReference type="ChEBI" id="CHEBI:29105"/>
    </cofactor>
    <text evidence="11">Binds 2 Zn(2+) ions per subunit.</text>
</comment>
<comment type="function">
    <text evidence="1 11 12">DNA-dependent RNA polymerase catalyzes the transcription of DNA into RNA using the four ribonucleoside triphosphates as substrates.</text>
</comment>
<keyword evidence="6 11" id="KW-0479">Metal-binding</keyword>
<dbReference type="InterPro" id="IPR038120">
    <property type="entry name" value="Rpb1_funnel_sf"/>
</dbReference>
<dbReference type="GO" id="GO:0000287">
    <property type="term" value="F:magnesium ion binding"/>
    <property type="evidence" value="ECO:0007669"/>
    <property type="project" value="UniProtKB-UniRule"/>
</dbReference>
<evidence type="ECO:0000256" key="1">
    <source>
        <dbReference type="ARBA" id="ARBA00004026"/>
    </source>
</evidence>
<dbReference type="Gene3D" id="1.10.1790.20">
    <property type="match status" value="1"/>
</dbReference>
<dbReference type="PANTHER" id="PTHR19376:SF54">
    <property type="entry name" value="DNA-DIRECTED RNA POLYMERASE SUBUNIT BETA"/>
    <property type="match status" value="1"/>
</dbReference>
<dbReference type="InterPro" id="IPR007080">
    <property type="entry name" value="RNA_pol_Rpb1_1"/>
</dbReference>
<dbReference type="Gene3D" id="1.10.132.30">
    <property type="match status" value="1"/>
</dbReference>
<keyword evidence="5 11" id="KW-0548">Nucleotidyltransferase</keyword>
<dbReference type="EC" id="2.7.7.6" evidence="11"/>
<evidence type="ECO:0000259" key="13">
    <source>
        <dbReference type="SMART" id="SM00663"/>
    </source>
</evidence>
<organism evidence="14 15">
    <name type="scientific">Bacillus mycoides</name>
    <dbReference type="NCBI Taxonomy" id="1405"/>
    <lineage>
        <taxon>Bacteria</taxon>
        <taxon>Bacillati</taxon>
        <taxon>Bacillota</taxon>
        <taxon>Bacilli</taxon>
        <taxon>Bacillales</taxon>
        <taxon>Bacillaceae</taxon>
        <taxon>Bacillus</taxon>
        <taxon>Bacillus cereus group</taxon>
    </lineage>
</organism>
<feature type="binding site" evidence="11">
    <location>
        <position position="899"/>
    </location>
    <ligand>
        <name>Zn(2+)</name>
        <dbReference type="ChEBI" id="CHEBI:29105"/>
        <label>2</label>
    </ligand>
</feature>
<dbReference type="GO" id="GO:0000428">
    <property type="term" value="C:DNA-directed RNA polymerase complex"/>
    <property type="evidence" value="ECO:0007669"/>
    <property type="project" value="UniProtKB-KW"/>
</dbReference>
<evidence type="ECO:0000256" key="7">
    <source>
        <dbReference type="ARBA" id="ARBA00022833"/>
    </source>
</evidence>
<dbReference type="InterPro" id="IPR006592">
    <property type="entry name" value="RNA_pol_N"/>
</dbReference>
<gene>
    <name evidence="11" type="primary">rpoC</name>
    <name evidence="14" type="ORF">BWGO95_00094</name>
</gene>
<dbReference type="Gene3D" id="1.10.40.90">
    <property type="match status" value="1"/>
</dbReference>
<evidence type="ECO:0000256" key="12">
    <source>
        <dbReference type="RuleBase" id="RU004279"/>
    </source>
</evidence>
<keyword evidence="4 11" id="KW-0808">Transferase</keyword>
<evidence type="ECO:0000313" key="15">
    <source>
        <dbReference type="Proteomes" id="UP000195696"/>
    </source>
</evidence>
<dbReference type="InterPro" id="IPR042102">
    <property type="entry name" value="RNA_pol_Rpb1_3_sf"/>
</dbReference>
<keyword evidence="8 11" id="KW-0460">Magnesium</keyword>
<dbReference type="Gene3D" id="4.10.860.120">
    <property type="entry name" value="RNA polymerase II, clamp domain"/>
    <property type="match status" value="1"/>
</dbReference>
<dbReference type="Gene3D" id="2.40.50.100">
    <property type="match status" value="1"/>
</dbReference>
<dbReference type="Pfam" id="PF00623">
    <property type="entry name" value="RNA_pol_Rpb1_2"/>
    <property type="match status" value="1"/>
</dbReference>
<feature type="domain" description="RNA polymerase N-terminal" evidence="13">
    <location>
        <begin position="224"/>
        <end position="503"/>
    </location>
</feature>
<dbReference type="NCBIfam" id="TIGR02386">
    <property type="entry name" value="rpoC_TIGR"/>
    <property type="match status" value="1"/>
</dbReference>